<dbReference type="GO" id="GO:0051118">
    <property type="term" value="F:glucan endo-1,3-alpha-glucosidase activity"/>
    <property type="evidence" value="ECO:0007669"/>
    <property type="project" value="InterPro"/>
</dbReference>
<feature type="signal peptide" evidence="1">
    <location>
        <begin position="1"/>
        <end position="20"/>
    </location>
</feature>
<proteinExistence type="predicted"/>
<comment type="caution">
    <text evidence="2">The sequence shown here is derived from an EMBL/GenBank/DDBJ whole genome shotgun (WGS) entry which is preliminary data.</text>
</comment>
<dbReference type="Gene3D" id="3.20.20.80">
    <property type="entry name" value="Glycosidases"/>
    <property type="match status" value="1"/>
</dbReference>
<dbReference type="Proteomes" id="UP001217918">
    <property type="component" value="Unassembled WGS sequence"/>
</dbReference>
<sequence>MRWLCLSVALLSHQLTAVHGKSVFANFLVGNAPGYATSDWVDDFTKAQDAHIDGFAMSIAHGDGTNKGSLQAAFHVALSVGFTLFLTFDNVASGPWPAEDVIDYVNEFKTSPAYFHYNGDPLVSTFGDQIVTATDWPDVIEQTSIFFVPAWPGLGAQQAMDTGLPDGLLSWFAWPEGANDKFTTIDASYVAALKGQPYMMPVSPWFFTNLPGYDKNWLWRGDDLWYDRWVQIWTMAPEFVQIISWNNYGESHHIGPIRNISLGAFDLGGAPYNYAADMPHDGWRLLLPYVIDVYKNGGRATISQEGLVTWFRPQPATACKTGGTVGNQPDSSQCLYRPESLVQDKIFYTALLGSNADIAVSVGGRDQQAKWTSTPDGGVGLWHGSVAYRGTGNVSVTVTRAGAQVAQVVGGHISTDCTDGIENWNAWVGASTSPKAVSVPAPSYLETMSCKSGRGLLDYDALCSFSCRFNYCPPYQCTCREVGVPVAPPPSLGLRGCPAAGYNITSLGLCDFGCSHGFCPPMCVRYNATERSCSPPPLGDVTYLGPPQYSPVVWSQESNGGGQK</sequence>
<dbReference type="AlphaFoldDB" id="A0AAD9IAJ7"/>
<dbReference type="Pfam" id="PF03659">
    <property type="entry name" value="Glyco_hydro_71"/>
    <property type="match status" value="1"/>
</dbReference>
<keyword evidence="3" id="KW-1185">Reference proteome</keyword>
<evidence type="ECO:0000313" key="3">
    <source>
        <dbReference type="Proteomes" id="UP001217918"/>
    </source>
</evidence>
<evidence type="ECO:0000256" key="1">
    <source>
        <dbReference type="SAM" id="SignalP"/>
    </source>
</evidence>
<dbReference type="EMBL" id="JAQQPM010000007">
    <property type="protein sequence ID" value="KAK2074126.1"/>
    <property type="molecule type" value="Genomic_DNA"/>
</dbReference>
<keyword evidence="1" id="KW-0732">Signal</keyword>
<name>A0AAD9IAJ7_9PEZI</name>
<reference evidence="2" key="1">
    <citation type="journal article" date="2023" name="Mol. Plant Microbe Interact.">
        <title>Elucidating the Obligate Nature and Biological Capacity of an Invasive Fungal Corn Pathogen.</title>
        <authorList>
            <person name="MacCready J.S."/>
            <person name="Roggenkamp E.M."/>
            <person name="Gdanetz K."/>
            <person name="Chilvers M.I."/>
        </authorList>
    </citation>
    <scope>NUCLEOTIDE SEQUENCE</scope>
    <source>
        <strain evidence="2">PM02</strain>
    </source>
</reference>
<gene>
    <name evidence="2" type="ORF">P8C59_008356</name>
</gene>
<organism evidence="2 3">
    <name type="scientific">Phyllachora maydis</name>
    <dbReference type="NCBI Taxonomy" id="1825666"/>
    <lineage>
        <taxon>Eukaryota</taxon>
        <taxon>Fungi</taxon>
        <taxon>Dikarya</taxon>
        <taxon>Ascomycota</taxon>
        <taxon>Pezizomycotina</taxon>
        <taxon>Sordariomycetes</taxon>
        <taxon>Sordariomycetidae</taxon>
        <taxon>Phyllachorales</taxon>
        <taxon>Phyllachoraceae</taxon>
        <taxon>Phyllachora</taxon>
    </lineage>
</organism>
<protein>
    <recommendedName>
        <fullName evidence="4">Mutanase</fullName>
    </recommendedName>
</protein>
<evidence type="ECO:0008006" key="4">
    <source>
        <dbReference type="Google" id="ProtNLM"/>
    </source>
</evidence>
<dbReference type="CDD" id="cd11577">
    <property type="entry name" value="GH71"/>
    <property type="match status" value="1"/>
</dbReference>
<dbReference type="InterPro" id="IPR005197">
    <property type="entry name" value="Glyco_hydro_71"/>
</dbReference>
<feature type="chain" id="PRO_5041916349" description="Mutanase" evidence="1">
    <location>
        <begin position="21"/>
        <end position="564"/>
    </location>
</feature>
<accession>A0AAD9IAJ7</accession>
<evidence type="ECO:0000313" key="2">
    <source>
        <dbReference type="EMBL" id="KAK2074126.1"/>
    </source>
</evidence>